<comment type="caution">
    <text evidence="2">The sequence shown here is derived from an EMBL/GenBank/DDBJ whole genome shotgun (WGS) entry which is preliminary data.</text>
</comment>
<gene>
    <name evidence="2" type="ORF">SAMN05216600_13413</name>
</gene>
<dbReference type="RefSeq" id="WP_208600990.1">
    <property type="nucleotide sequence ID" value="NZ_FOFP01000034.1"/>
</dbReference>
<dbReference type="GO" id="GO:0004519">
    <property type="term" value="F:endonuclease activity"/>
    <property type="evidence" value="ECO:0007669"/>
    <property type="project" value="UniProtKB-KW"/>
</dbReference>
<sequence length="324" mass="34167">AQRADCGSGALGAASSVVINNLVEQVTGQAGGSLTPAEKEARKNIVSALIAGVTAASGGEAAVANTAAQIESENNAFWVPVIIGAAWLVDKGMTAYDAYQDIQALRSGETTLEQLAMEKGEDYIAQVIVGNVGKYGLKAVKIGGNWVANKISGAKGEVKLASVEVDVTKASKGTPEYKILNEPPPNSQVKLSNGTEFKTNSSGYVDELTFTPSLEKGTRDTRQTAVGKEEGLSTDVGGHVQGCQLGGTCDRFNLFPQDGNFNNSAFKRWEMGIKRALKSGDQVGPVTVRFSRTDPASARPDSLVIDYSVNGEKMRKSFRNEAGQ</sequence>
<evidence type="ECO:0000259" key="1">
    <source>
        <dbReference type="Pfam" id="PF13930"/>
    </source>
</evidence>
<reference evidence="2 3" key="1">
    <citation type="submission" date="2016-10" db="EMBL/GenBank/DDBJ databases">
        <authorList>
            <person name="Varghese N."/>
            <person name="Submissions S."/>
        </authorList>
    </citation>
    <scope>NUCLEOTIDE SEQUENCE [LARGE SCALE GENOMIC DNA]</scope>
    <source>
        <strain evidence="2 3">CIP 109853</strain>
    </source>
</reference>
<dbReference type="InterPro" id="IPR044927">
    <property type="entry name" value="Endonuclea_NS_2"/>
</dbReference>
<proteinExistence type="predicted"/>
<feature type="non-terminal residue" evidence="2">
    <location>
        <position position="1"/>
    </location>
</feature>
<evidence type="ECO:0000313" key="3">
    <source>
        <dbReference type="Proteomes" id="UP000198512"/>
    </source>
</evidence>
<organism evidence="2 3">
    <name type="scientific">Pseudomonas cuatrocienegasensis</name>
    <dbReference type="NCBI Taxonomy" id="543360"/>
    <lineage>
        <taxon>Bacteria</taxon>
        <taxon>Pseudomonadati</taxon>
        <taxon>Pseudomonadota</taxon>
        <taxon>Gammaproteobacteria</taxon>
        <taxon>Pseudomonadales</taxon>
        <taxon>Pseudomonadaceae</taxon>
        <taxon>Pseudomonas</taxon>
    </lineage>
</organism>
<keyword evidence="3" id="KW-1185">Reference proteome</keyword>
<evidence type="ECO:0000313" key="2">
    <source>
        <dbReference type="EMBL" id="SER47121.1"/>
    </source>
</evidence>
<dbReference type="Pfam" id="PF13930">
    <property type="entry name" value="Endonuclea_NS_2"/>
    <property type="match status" value="1"/>
</dbReference>
<protein>
    <submittedName>
        <fullName evidence="2">DNA/RNA non-specific endonuclease</fullName>
    </submittedName>
</protein>
<name>A0ABY1BRM6_9PSED</name>
<dbReference type="Proteomes" id="UP000198512">
    <property type="component" value="Unassembled WGS sequence"/>
</dbReference>
<keyword evidence="2" id="KW-0255">Endonuclease</keyword>
<feature type="domain" description="Type VII secretion system protein EssD-like" evidence="1">
    <location>
        <begin position="217"/>
        <end position="293"/>
    </location>
</feature>
<keyword evidence="2" id="KW-0378">Hydrolase</keyword>
<accession>A0ABY1BRM6</accession>
<dbReference type="EMBL" id="FOFP01000034">
    <property type="protein sequence ID" value="SER47121.1"/>
    <property type="molecule type" value="Genomic_DNA"/>
</dbReference>
<keyword evidence="2" id="KW-0540">Nuclease</keyword>